<dbReference type="PROSITE" id="PS51186">
    <property type="entry name" value="GNAT"/>
    <property type="match status" value="1"/>
</dbReference>
<comment type="caution">
    <text evidence="4">The sequence shown here is derived from an EMBL/GenBank/DDBJ whole genome shotgun (WGS) entry which is preliminary data.</text>
</comment>
<reference evidence="4 5" key="1">
    <citation type="submission" date="2020-08" db="EMBL/GenBank/DDBJ databases">
        <title>Sequencing the genomes of 1000 actinobacteria strains.</title>
        <authorList>
            <person name="Klenk H.-P."/>
        </authorList>
    </citation>
    <scope>NUCLEOTIDE SEQUENCE [LARGE SCALE GENOMIC DNA]</scope>
    <source>
        <strain evidence="4 5">DSM 28967</strain>
    </source>
</reference>
<keyword evidence="4" id="KW-0687">Ribonucleoprotein</keyword>
<dbReference type="InterPro" id="IPR050832">
    <property type="entry name" value="Bact_Acetyltransf"/>
</dbReference>
<name>A0A7W9J747_9ACTN</name>
<gene>
    <name evidence="4" type="ORF">HDA39_003334</name>
</gene>
<keyword evidence="2" id="KW-0012">Acyltransferase</keyword>
<dbReference type="AlphaFoldDB" id="A0A7W9J747"/>
<accession>A0A7W9J747</accession>
<feature type="domain" description="N-acetyltransferase" evidence="3">
    <location>
        <begin position="8"/>
        <end position="167"/>
    </location>
</feature>
<dbReference type="InterPro" id="IPR000182">
    <property type="entry name" value="GNAT_dom"/>
</dbReference>
<evidence type="ECO:0000313" key="5">
    <source>
        <dbReference type="Proteomes" id="UP000549971"/>
    </source>
</evidence>
<protein>
    <submittedName>
        <fullName evidence="4">Ribosomal protein S18 acetylase RimI-like enzyme</fullName>
    </submittedName>
</protein>
<keyword evidence="1" id="KW-0808">Transferase</keyword>
<sequence length="167" mass="18200">MTTNPTPFTIRLAEPAEYAAVGELTAEAYANDGFIPANSDYGDTLRAAADRAERAELWVATDGTDLLGTVTYCVPGSFYGEIGQPHEGEFRMLGVSAKARGLGVGTALTKHCITRSRELGFTHLVLSSADYMKPAHRIYERLGFTRVPSRDWSPRPGVHLYAYSLAL</sequence>
<dbReference type="EMBL" id="JACHMY010000001">
    <property type="protein sequence ID" value="MBB5836600.1"/>
    <property type="molecule type" value="Genomic_DNA"/>
</dbReference>
<dbReference type="CDD" id="cd04301">
    <property type="entry name" value="NAT_SF"/>
    <property type="match status" value="1"/>
</dbReference>
<evidence type="ECO:0000313" key="4">
    <source>
        <dbReference type="EMBL" id="MBB5836600.1"/>
    </source>
</evidence>
<evidence type="ECO:0000259" key="3">
    <source>
        <dbReference type="PROSITE" id="PS51186"/>
    </source>
</evidence>
<organism evidence="4 5">
    <name type="scientific">Kribbella italica</name>
    <dbReference type="NCBI Taxonomy" id="1540520"/>
    <lineage>
        <taxon>Bacteria</taxon>
        <taxon>Bacillati</taxon>
        <taxon>Actinomycetota</taxon>
        <taxon>Actinomycetes</taxon>
        <taxon>Propionibacteriales</taxon>
        <taxon>Kribbellaceae</taxon>
        <taxon>Kribbella</taxon>
    </lineage>
</organism>
<proteinExistence type="predicted"/>
<keyword evidence="4" id="KW-0689">Ribosomal protein</keyword>
<dbReference type="Pfam" id="PF00583">
    <property type="entry name" value="Acetyltransf_1"/>
    <property type="match status" value="1"/>
</dbReference>
<dbReference type="SUPFAM" id="SSF55729">
    <property type="entry name" value="Acyl-CoA N-acyltransferases (Nat)"/>
    <property type="match status" value="1"/>
</dbReference>
<dbReference type="GO" id="GO:0016747">
    <property type="term" value="F:acyltransferase activity, transferring groups other than amino-acyl groups"/>
    <property type="evidence" value="ECO:0007669"/>
    <property type="project" value="InterPro"/>
</dbReference>
<dbReference type="Gene3D" id="3.40.630.30">
    <property type="match status" value="1"/>
</dbReference>
<keyword evidence="5" id="KW-1185">Reference proteome</keyword>
<dbReference type="InterPro" id="IPR016181">
    <property type="entry name" value="Acyl_CoA_acyltransferase"/>
</dbReference>
<dbReference type="RefSeq" id="WP_184796092.1">
    <property type="nucleotide sequence ID" value="NZ_JACHMY010000001.1"/>
</dbReference>
<dbReference type="GO" id="GO:0005840">
    <property type="term" value="C:ribosome"/>
    <property type="evidence" value="ECO:0007669"/>
    <property type="project" value="UniProtKB-KW"/>
</dbReference>
<evidence type="ECO:0000256" key="2">
    <source>
        <dbReference type="ARBA" id="ARBA00023315"/>
    </source>
</evidence>
<dbReference type="Proteomes" id="UP000549971">
    <property type="component" value="Unassembled WGS sequence"/>
</dbReference>
<evidence type="ECO:0000256" key="1">
    <source>
        <dbReference type="ARBA" id="ARBA00022679"/>
    </source>
</evidence>
<dbReference type="PANTHER" id="PTHR43877">
    <property type="entry name" value="AMINOALKYLPHOSPHONATE N-ACETYLTRANSFERASE-RELATED-RELATED"/>
    <property type="match status" value="1"/>
</dbReference>